<organism evidence="3 4">
    <name type="scientific">Branchiostoma lanceolatum</name>
    <name type="common">Common lancelet</name>
    <name type="synonym">Amphioxus lanceolatum</name>
    <dbReference type="NCBI Taxonomy" id="7740"/>
    <lineage>
        <taxon>Eukaryota</taxon>
        <taxon>Metazoa</taxon>
        <taxon>Chordata</taxon>
        <taxon>Cephalochordata</taxon>
        <taxon>Leptocardii</taxon>
        <taxon>Amphioxiformes</taxon>
        <taxon>Branchiostomatidae</taxon>
        <taxon>Branchiostoma</taxon>
    </lineage>
</organism>
<feature type="compositionally biased region" description="Polar residues" evidence="1">
    <location>
        <begin position="111"/>
        <end position="125"/>
    </location>
</feature>
<sequence>MSTTEKESSQMAQSGHNKACRPLPPIPYQGFSTEGLGEFFADSESSSPDHEDPGTHMYHYIDKDEVNMLRPTGQQRKQDGQPAMGTTEPRQRAQSGPNKARRPLPPIPKQDVTSAEPSQMENSGHSKAHQPLPPLPHEDVSTGDESKTGPVASTDCEDDPDISDSHMYTYVDKDDINNPQPPADDTKTDSTAPKTTHCNIPGFADNGMYVPGALRQETNDTANSCGFSTRCKMAFHRPHGYIIIAIVVVAFLGTGAGIIERLIATPGGQADINMPFAITDQGKWATARPVTSTNVTATYIPVTLTKPAFGVTNTNVSATRLHLTTSMFPPSPGEATTPASMAITTAQGVTAGPTKTTTTLPQLATTLPQLTTTLPRKNNTATADNQTATADNHTATGYNRAATGDNHIVTDVNYAATGDNYTATENNYTATGNNYITTNDNLTATGDNYTARGDNYAGTDDNYTAASDNHTSKNDNCTAV</sequence>
<dbReference type="InterPro" id="IPR011049">
    <property type="entry name" value="Serralysin-like_metalloprot_C"/>
</dbReference>
<evidence type="ECO:0000313" key="4">
    <source>
        <dbReference type="Proteomes" id="UP000838412"/>
    </source>
</evidence>
<dbReference type="SUPFAM" id="SSF101967">
    <property type="entry name" value="Adhesin YadA, collagen-binding domain"/>
    <property type="match status" value="1"/>
</dbReference>
<dbReference type="Proteomes" id="UP000838412">
    <property type="component" value="Chromosome 17"/>
</dbReference>
<evidence type="ECO:0000256" key="2">
    <source>
        <dbReference type="SAM" id="Phobius"/>
    </source>
</evidence>
<feature type="compositionally biased region" description="Basic and acidic residues" evidence="1">
    <location>
        <begin position="47"/>
        <end position="67"/>
    </location>
</feature>
<dbReference type="EMBL" id="OV696702">
    <property type="protein sequence ID" value="CAH1249097.1"/>
    <property type="molecule type" value="Genomic_DNA"/>
</dbReference>
<dbReference type="OrthoDB" id="10600610at2759"/>
<evidence type="ECO:0000256" key="1">
    <source>
        <dbReference type="SAM" id="MobiDB-lite"/>
    </source>
</evidence>
<keyword evidence="4" id="KW-1185">Reference proteome</keyword>
<keyword evidence="2" id="KW-0472">Membrane</keyword>
<feature type="compositionally biased region" description="Basic and acidic residues" evidence="1">
    <location>
        <begin position="136"/>
        <end position="147"/>
    </location>
</feature>
<proteinExistence type="predicted"/>
<feature type="compositionally biased region" description="Low complexity" evidence="1">
    <location>
        <begin position="375"/>
        <end position="396"/>
    </location>
</feature>
<feature type="transmembrane region" description="Helical" evidence="2">
    <location>
        <begin position="240"/>
        <end position="259"/>
    </location>
</feature>
<feature type="region of interest" description="Disordered" evidence="1">
    <location>
        <begin position="375"/>
        <end position="399"/>
    </location>
</feature>
<dbReference type="AlphaFoldDB" id="A0A8K0EHJ0"/>
<name>A0A8K0EHJ0_BRALA</name>
<feature type="region of interest" description="Disordered" evidence="1">
    <location>
        <begin position="1"/>
        <end position="196"/>
    </location>
</feature>
<accession>A0A8K0EHJ0</accession>
<evidence type="ECO:0000313" key="3">
    <source>
        <dbReference type="EMBL" id="CAH1249097.1"/>
    </source>
</evidence>
<gene>
    <name evidence="3" type="primary">Hypp8514</name>
    <name evidence="3" type="ORF">BLAG_LOCUS10309</name>
</gene>
<dbReference type="Gene3D" id="2.150.10.10">
    <property type="entry name" value="Serralysin-like metalloprotease, C-terminal"/>
    <property type="match status" value="1"/>
</dbReference>
<keyword evidence="2" id="KW-1133">Transmembrane helix</keyword>
<keyword evidence="2" id="KW-0812">Transmembrane</keyword>
<protein>
    <submittedName>
        <fullName evidence="3">Hypp8514 protein</fullName>
    </submittedName>
</protein>
<reference evidence="3" key="1">
    <citation type="submission" date="2022-01" db="EMBL/GenBank/DDBJ databases">
        <authorList>
            <person name="Braso-Vives M."/>
        </authorList>
    </citation>
    <scope>NUCLEOTIDE SEQUENCE</scope>
</reference>